<evidence type="ECO:0000313" key="6">
    <source>
        <dbReference type="EMBL" id="AJE22048.1"/>
    </source>
</evidence>
<evidence type="ECO:0000256" key="2">
    <source>
        <dbReference type="ARBA" id="ARBA00022963"/>
    </source>
</evidence>
<keyword evidence="2 4" id="KW-0442">Lipid degradation</keyword>
<dbReference type="Gene3D" id="3.40.1090.10">
    <property type="entry name" value="Cytosolic phospholipase A2 catalytic domain"/>
    <property type="match status" value="2"/>
</dbReference>
<dbReference type="HOGENOM" id="CLU_040292_0_0_6"/>
<feature type="short sequence motif" description="GXSXG" evidence="4">
    <location>
        <begin position="46"/>
        <end position="50"/>
    </location>
</feature>
<dbReference type="InterPro" id="IPR016035">
    <property type="entry name" value="Acyl_Trfase/lysoPLipase"/>
</dbReference>
<dbReference type="Pfam" id="PF01734">
    <property type="entry name" value="Patatin"/>
    <property type="match status" value="1"/>
</dbReference>
<reference evidence="6 7" key="1">
    <citation type="journal article" date="2015" name="PLoS ONE">
        <title>Azotobacter Genomes: The Genome of Azotobacter chroococcum NCIMB 8003 (ATCC 4412).</title>
        <authorList>
            <person name="Robson R.L."/>
            <person name="Jones R."/>
            <person name="Robson R.M."/>
            <person name="Schwartz A."/>
            <person name="Richardson T.H."/>
        </authorList>
    </citation>
    <scope>NUCLEOTIDE SEQUENCE [LARGE SCALE GENOMIC DNA]</scope>
    <source>
        <strain evidence="6 7">NCIMB 8003</strain>
    </source>
</reference>
<dbReference type="InterPro" id="IPR050301">
    <property type="entry name" value="NTE"/>
</dbReference>
<dbReference type="AlphaFoldDB" id="A0A0C4WIH9"/>
<keyword evidence="1 4" id="KW-0378">Hydrolase</keyword>
<proteinExistence type="predicted"/>
<dbReference type="Proteomes" id="UP000068210">
    <property type="component" value="Chromosome"/>
</dbReference>
<dbReference type="InterPro" id="IPR002641">
    <property type="entry name" value="PNPLA_dom"/>
</dbReference>
<dbReference type="PROSITE" id="PS51635">
    <property type="entry name" value="PNPLA"/>
    <property type="match status" value="1"/>
</dbReference>
<accession>A0A0C4WIH9</accession>
<dbReference type="GO" id="GO:0016787">
    <property type="term" value="F:hydrolase activity"/>
    <property type="evidence" value="ECO:0007669"/>
    <property type="project" value="UniProtKB-UniRule"/>
</dbReference>
<evidence type="ECO:0000259" key="5">
    <source>
        <dbReference type="PROSITE" id="PS51635"/>
    </source>
</evidence>
<dbReference type="PANTHER" id="PTHR14226">
    <property type="entry name" value="NEUROPATHY TARGET ESTERASE/SWISS CHEESE D.MELANOGASTER"/>
    <property type="match status" value="1"/>
</dbReference>
<evidence type="ECO:0000256" key="1">
    <source>
        <dbReference type="ARBA" id="ARBA00022801"/>
    </source>
</evidence>
<feature type="active site" description="Proton acceptor" evidence="4">
    <location>
        <position position="193"/>
    </location>
</feature>
<feature type="short sequence motif" description="GXGXXG" evidence="4">
    <location>
        <begin position="18"/>
        <end position="23"/>
    </location>
</feature>
<dbReference type="EMBL" id="CP010415">
    <property type="protein sequence ID" value="AJE22048.1"/>
    <property type="molecule type" value="Genomic_DNA"/>
</dbReference>
<name>A0A0C4WIH9_9GAMM</name>
<organism evidence="6 7">
    <name type="scientific">Azotobacter chroococcum NCIMB 8003</name>
    <dbReference type="NCBI Taxonomy" id="1328314"/>
    <lineage>
        <taxon>Bacteria</taxon>
        <taxon>Pseudomonadati</taxon>
        <taxon>Pseudomonadota</taxon>
        <taxon>Gammaproteobacteria</taxon>
        <taxon>Pseudomonadales</taxon>
        <taxon>Pseudomonadaceae</taxon>
        <taxon>Azotobacter</taxon>
    </lineage>
</organism>
<dbReference type="PANTHER" id="PTHR14226:SF78">
    <property type="entry name" value="SLR0060 PROTEIN"/>
    <property type="match status" value="1"/>
</dbReference>
<evidence type="ECO:0000256" key="4">
    <source>
        <dbReference type="PROSITE-ProRule" id="PRU01161"/>
    </source>
</evidence>
<feature type="domain" description="PNPLA" evidence="5">
    <location>
        <begin position="14"/>
        <end position="206"/>
    </location>
</feature>
<gene>
    <name evidence="6" type="ORF">Achr_26220</name>
</gene>
<evidence type="ECO:0000313" key="7">
    <source>
        <dbReference type="Proteomes" id="UP000068210"/>
    </source>
</evidence>
<dbReference type="RefSeq" id="WP_039805048.1">
    <property type="nucleotide sequence ID" value="NZ_CP010415.1"/>
</dbReference>
<keyword evidence="3 4" id="KW-0443">Lipid metabolism</keyword>
<evidence type="ECO:0000256" key="3">
    <source>
        <dbReference type="ARBA" id="ARBA00023098"/>
    </source>
</evidence>
<dbReference type="SUPFAM" id="SSF52151">
    <property type="entry name" value="FabD/lysophospholipase-like"/>
    <property type="match status" value="1"/>
</dbReference>
<sequence>MFFRSRNNRPSVGLALQGGGAHGAFTWGVLDALLEDGRLDFAGVSGTSAGAMNATVLAHGLLQGGRDGAREALASFWQAVASSAPLLNAGANIRSGYPATSLKMMLYWTQVLSPRQLNPMNVNPLRDILVSLVDFERLRAACPVELFIAATNANTGRLRLFRSHELSEDCVLASACLPTYHHTVEIDGEPYWDGAFSANPAVFPLVYECSASDILLVLLTPMAHGRTPQSVEEIRRRAQELAFKSTFLREMHSLAQAREHAARTLLPLGRLERRLNQTHLHMIADDALMGRLAAESKMTTSQPFLEMLRDQGRLQAIAWLESHYRAVGRRSSVDIAAVFL</sequence>
<feature type="short sequence motif" description="DGA/G" evidence="4">
    <location>
        <begin position="193"/>
        <end position="195"/>
    </location>
</feature>
<protein>
    <submittedName>
        <fullName evidence="6">FabD/lysophospholipase-like esterase (Patatin) protein</fullName>
    </submittedName>
</protein>
<dbReference type="GeneID" id="61930404"/>
<dbReference type="GO" id="GO:0016042">
    <property type="term" value="P:lipid catabolic process"/>
    <property type="evidence" value="ECO:0007669"/>
    <property type="project" value="UniProtKB-UniRule"/>
</dbReference>
<feature type="active site" description="Nucleophile" evidence="4">
    <location>
        <position position="48"/>
    </location>
</feature>
<keyword evidence="7" id="KW-1185">Reference proteome</keyword>
<dbReference type="STRING" id="1328314.Achr_26220"/>
<dbReference type="KEGG" id="acx:Achr_26220"/>